<dbReference type="AlphaFoldDB" id="A0A2T0LB39"/>
<evidence type="ECO:0000313" key="2">
    <source>
        <dbReference type="EMBL" id="PRX38834.1"/>
    </source>
</evidence>
<evidence type="ECO:0000313" key="3">
    <source>
        <dbReference type="Proteomes" id="UP000237797"/>
    </source>
</evidence>
<reference evidence="2 3" key="1">
    <citation type="submission" date="2018-03" db="EMBL/GenBank/DDBJ databases">
        <title>Genomic Encyclopedia of Archaeal and Bacterial Type Strains, Phase II (KMG-II): from individual species to whole genera.</title>
        <authorList>
            <person name="Goeker M."/>
        </authorList>
    </citation>
    <scope>NUCLEOTIDE SEQUENCE [LARGE SCALE GENOMIC DNA]</scope>
    <source>
        <strain evidence="2 3">DSM 44946</strain>
    </source>
</reference>
<sequence>MRERPWYKPLVAWFESQNRFWLEGEEERLFRLVTDSEAEWVKAETERMQRARKQVRDREIRPVKGDCRIRVARRERMEEEEVLLWIRSDRRLTVEQKDTIFEEEEIAWFRVLIQFVGDGWKIAHCTPEAEPVEWVRPPRASLSEPETPPVFTSSGYDRRRSVQYANLWWNGYNPKYRRFDVDCTNYVSQCIHAGGIPMDPSPMRDRGWWYRTDLWSYSWAVAHSFHWYLTKGGGPMRAVQVSRPQELYPGDIICYDWDGDGRWDHNTIVTAKDPLGMPLVNAHTVNCRHRYWDYRDSYAWTPNTRYRFYRIEG</sequence>
<dbReference type="PANTHER" id="PTHR40032">
    <property type="entry name" value="EXPORTED PROTEIN-RELATED"/>
    <property type="match status" value="1"/>
</dbReference>
<accession>A0A2T0LB39</accession>
<gene>
    <name evidence="2" type="ORF">CLV97_13511</name>
</gene>
<feature type="domain" description="Putative amidase" evidence="1">
    <location>
        <begin position="156"/>
        <end position="309"/>
    </location>
</feature>
<proteinExistence type="predicted"/>
<dbReference type="Pfam" id="PF12671">
    <property type="entry name" value="Amidase_6"/>
    <property type="match status" value="1"/>
</dbReference>
<dbReference type="InterPro" id="IPR024301">
    <property type="entry name" value="Amidase_6"/>
</dbReference>
<dbReference type="RefSeq" id="WP_245891664.1">
    <property type="nucleotide sequence ID" value="NZ_PVNE01000035.1"/>
</dbReference>
<evidence type="ECO:0000259" key="1">
    <source>
        <dbReference type="Pfam" id="PF12671"/>
    </source>
</evidence>
<dbReference type="PANTHER" id="PTHR40032:SF1">
    <property type="entry name" value="EXPORTED PROTEIN"/>
    <property type="match status" value="1"/>
</dbReference>
<name>A0A2T0LB39_9BACL</name>
<protein>
    <submittedName>
        <fullName evidence="2">Putative amidase-like protein</fullName>
    </submittedName>
</protein>
<keyword evidence="3" id="KW-1185">Reference proteome</keyword>
<comment type="caution">
    <text evidence="2">The sequence shown here is derived from an EMBL/GenBank/DDBJ whole genome shotgun (WGS) entry which is preliminary data.</text>
</comment>
<organism evidence="2 3">
    <name type="scientific">Planifilum fimeticola</name>
    <dbReference type="NCBI Taxonomy" id="201975"/>
    <lineage>
        <taxon>Bacteria</taxon>
        <taxon>Bacillati</taxon>
        <taxon>Bacillota</taxon>
        <taxon>Bacilli</taxon>
        <taxon>Bacillales</taxon>
        <taxon>Thermoactinomycetaceae</taxon>
        <taxon>Planifilum</taxon>
    </lineage>
</organism>
<dbReference type="EMBL" id="PVNE01000035">
    <property type="protein sequence ID" value="PRX38834.1"/>
    <property type="molecule type" value="Genomic_DNA"/>
</dbReference>
<dbReference type="Proteomes" id="UP000237797">
    <property type="component" value="Unassembled WGS sequence"/>
</dbReference>